<keyword evidence="2" id="KW-0067">ATP-binding</keyword>
<evidence type="ECO:0000313" key="3">
    <source>
        <dbReference type="Proteomes" id="UP000186817"/>
    </source>
</evidence>
<dbReference type="SUPFAM" id="SSF52540">
    <property type="entry name" value="P-loop containing nucleoside triphosphate hydrolases"/>
    <property type="match status" value="1"/>
</dbReference>
<feature type="domain" description="SNF2 N-terminal" evidence="1">
    <location>
        <begin position="7"/>
        <end position="87"/>
    </location>
</feature>
<reference evidence="2 3" key="1">
    <citation type="submission" date="2016-02" db="EMBL/GenBank/DDBJ databases">
        <title>Genome analysis of coral dinoflagellate symbionts highlights evolutionary adaptations to a symbiotic lifestyle.</title>
        <authorList>
            <person name="Aranda M."/>
            <person name="Li Y."/>
            <person name="Liew Y.J."/>
            <person name="Baumgarten S."/>
            <person name="Simakov O."/>
            <person name="Wilson M."/>
            <person name="Piel J."/>
            <person name="Ashoor H."/>
            <person name="Bougouffa S."/>
            <person name="Bajic V.B."/>
            <person name="Ryu T."/>
            <person name="Ravasi T."/>
            <person name="Bayer T."/>
            <person name="Micklem G."/>
            <person name="Kim H."/>
            <person name="Bhak J."/>
            <person name="Lajeunesse T.C."/>
            <person name="Voolstra C.R."/>
        </authorList>
    </citation>
    <scope>NUCLEOTIDE SEQUENCE [LARGE SCALE GENOMIC DNA]</scope>
    <source>
        <strain evidence="2 3">CCMP2467</strain>
    </source>
</reference>
<name>A0A1Q9F4R9_SYMMI</name>
<gene>
    <name evidence="2" type="primary">ywqA</name>
    <name evidence="2" type="ORF">AK812_SmicGene1200</name>
</gene>
<dbReference type="GO" id="GO:0005524">
    <property type="term" value="F:ATP binding"/>
    <property type="evidence" value="ECO:0007669"/>
    <property type="project" value="InterPro"/>
</dbReference>
<dbReference type="GO" id="GO:0004386">
    <property type="term" value="F:helicase activity"/>
    <property type="evidence" value="ECO:0007669"/>
    <property type="project" value="UniProtKB-KW"/>
</dbReference>
<keyword evidence="2" id="KW-0347">Helicase</keyword>
<dbReference type="InterPro" id="IPR038718">
    <property type="entry name" value="SNF2-like_sf"/>
</dbReference>
<dbReference type="Pfam" id="PF00176">
    <property type="entry name" value="SNF2-rel_dom"/>
    <property type="match status" value="1"/>
</dbReference>
<dbReference type="Proteomes" id="UP000186817">
    <property type="component" value="Unassembled WGS sequence"/>
</dbReference>
<keyword evidence="2" id="KW-0547">Nucleotide-binding</keyword>
<dbReference type="OrthoDB" id="431520at2759"/>
<dbReference type="InterPro" id="IPR027417">
    <property type="entry name" value="P-loop_NTPase"/>
</dbReference>
<keyword evidence="3" id="KW-1185">Reference proteome</keyword>
<comment type="caution">
    <text evidence="2">The sequence shown here is derived from an EMBL/GenBank/DDBJ whole genome shotgun (WGS) entry which is preliminary data.</text>
</comment>
<evidence type="ECO:0000313" key="2">
    <source>
        <dbReference type="EMBL" id="OLQ14647.1"/>
    </source>
</evidence>
<accession>A0A1Q9F4R9</accession>
<proteinExistence type="predicted"/>
<evidence type="ECO:0000259" key="1">
    <source>
        <dbReference type="Pfam" id="PF00176"/>
    </source>
</evidence>
<dbReference type="PANTHER" id="PTHR10799">
    <property type="entry name" value="SNF2/RAD54 HELICASE FAMILY"/>
    <property type="match status" value="1"/>
</dbReference>
<dbReference type="AlphaFoldDB" id="A0A1Q9F4R9"/>
<dbReference type="Gene3D" id="3.40.50.10810">
    <property type="entry name" value="Tandem AAA-ATPase domain"/>
    <property type="match status" value="1"/>
</dbReference>
<sequence length="97" mass="10865">MRTSLPYQLTGYHWLVRLGRLRQARNNARNGLGCILADDMGLGKTLQAISLMLYLKSNGLLTKPMLVVVPTGLLGTWQRELKQWAGSSIAEYLDYSP</sequence>
<dbReference type="EMBL" id="LSRX01000012">
    <property type="protein sequence ID" value="OLQ14647.1"/>
    <property type="molecule type" value="Genomic_DNA"/>
</dbReference>
<protein>
    <submittedName>
        <fullName evidence="2">Putative ATP-dependent helicase YwqA</fullName>
    </submittedName>
</protein>
<organism evidence="2 3">
    <name type="scientific">Symbiodinium microadriaticum</name>
    <name type="common">Dinoflagellate</name>
    <name type="synonym">Zooxanthella microadriatica</name>
    <dbReference type="NCBI Taxonomy" id="2951"/>
    <lineage>
        <taxon>Eukaryota</taxon>
        <taxon>Sar</taxon>
        <taxon>Alveolata</taxon>
        <taxon>Dinophyceae</taxon>
        <taxon>Suessiales</taxon>
        <taxon>Symbiodiniaceae</taxon>
        <taxon>Symbiodinium</taxon>
    </lineage>
</organism>
<keyword evidence="2" id="KW-0378">Hydrolase</keyword>
<dbReference type="InterPro" id="IPR000330">
    <property type="entry name" value="SNF2_N"/>
</dbReference>